<reference evidence="1 2" key="1">
    <citation type="submission" date="2018-02" db="EMBL/GenBank/DDBJ databases">
        <title>Comparative analysis of genomes of three Brevibacillus laterosporus strains producers of potent antimicrobials isolated from silage.</title>
        <authorList>
            <person name="Kojic M."/>
            <person name="Miljkovic M."/>
            <person name="Studholme D."/>
            <person name="Filipic B."/>
        </authorList>
    </citation>
    <scope>NUCLEOTIDE SEQUENCE [LARGE SCALE GENOMIC DNA]</scope>
    <source>
        <strain evidence="1 2">BGSP11</strain>
    </source>
</reference>
<gene>
    <name evidence="1" type="ORF">C4A77_04480</name>
</gene>
<protein>
    <submittedName>
        <fullName evidence="1">Uncharacterized protein</fullName>
    </submittedName>
</protein>
<evidence type="ECO:0000313" key="2">
    <source>
        <dbReference type="Proteomes" id="UP000239759"/>
    </source>
</evidence>
<proteinExistence type="predicted"/>
<name>A0AAP8U6T1_BRELA</name>
<accession>A0AAP8U6T1</accession>
<comment type="caution">
    <text evidence="1">The sequence shown here is derived from an EMBL/GenBank/DDBJ whole genome shotgun (WGS) entry which is preliminary data.</text>
</comment>
<dbReference type="AlphaFoldDB" id="A0AAP8U6T1"/>
<dbReference type="EMBL" id="PRKQ01000003">
    <property type="protein sequence ID" value="PPB10886.1"/>
    <property type="molecule type" value="Genomic_DNA"/>
</dbReference>
<sequence>MIRAWNRFWWKRRRKRALRNIRREFTLWGMFVDDMSDDELEKRIVNTSRFLVSRTSVSIEEAAQALRKTIGVKTDQEGIYGNQGDREGDFDGK</sequence>
<organism evidence="1 2">
    <name type="scientific">Brevibacillus laterosporus</name>
    <name type="common">Bacillus laterosporus</name>
    <dbReference type="NCBI Taxonomy" id="1465"/>
    <lineage>
        <taxon>Bacteria</taxon>
        <taxon>Bacillati</taxon>
        <taxon>Bacillota</taxon>
        <taxon>Bacilli</taxon>
        <taxon>Bacillales</taxon>
        <taxon>Paenibacillaceae</taxon>
        <taxon>Brevibacillus</taxon>
    </lineage>
</organism>
<dbReference type="Proteomes" id="UP000239759">
    <property type="component" value="Unassembled WGS sequence"/>
</dbReference>
<dbReference type="RefSeq" id="WP_104030903.1">
    <property type="nucleotide sequence ID" value="NZ_PRKQ01000003.1"/>
</dbReference>
<evidence type="ECO:0000313" key="1">
    <source>
        <dbReference type="EMBL" id="PPB10886.1"/>
    </source>
</evidence>